<gene>
    <name evidence="3" type="ORF">CJ255_20580</name>
</gene>
<dbReference type="Proteomes" id="UP000220527">
    <property type="component" value="Unassembled WGS sequence"/>
</dbReference>
<dbReference type="PANTHER" id="PTHR45947:SF3">
    <property type="entry name" value="SULFOQUINOVOSYL TRANSFERASE SQD2"/>
    <property type="match status" value="1"/>
</dbReference>
<dbReference type="Pfam" id="PF13579">
    <property type="entry name" value="Glyco_trans_4_4"/>
    <property type="match status" value="1"/>
</dbReference>
<dbReference type="Pfam" id="PF00534">
    <property type="entry name" value="Glycos_transf_1"/>
    <property type="match status" value="1"/>
</dbReference>
<proteinExistence type="predicted"/>
<protein>
    <submittedName>
        <fullName evidence="3">Glycosyl transferase family 1</fullName>
    </submittedName>
</protein>
<keyword evidence="4" id="KW-1185">Reference proteome</keyword>
<dbReference type="EMBL" id="NQWI01000180">
    <property type="protein sequence ID" value="PDW00533.1"/>
    <property type="molecule type" value="Genomic_DNA"/>
</dbReference>
<evidence type="ECO:0000259" key="2">
    <source>
        <dbReference type="Pfam" id="PF13579"/>
    </source>
</evidence>
<dbReference type="GO" id="GO:0016758">
    <property type="term" value="F:hexosyltransferase activity"/>
    <property type="evidence" value="ECO:0007669"/>
    <property type="project" value="TreeGrafter"/>
</dbReference>
<comment type="caution">
    <text evidence="3">The sequence shown here is derived from an EMBL/GenBank/DDBJ whole genome shotgun (WGS) entry which is preliminary data.</text>
</comment>
<keyword evidence="3" id="KW-0808">Transferase</keyword>
<dbReference type="InterPro" id="IPR028098">
    <property type="entry name" value="Glyco_trans_4-like_N"/>
</dbReference>
<dbReference type="CDD" id="cd03801">
    <property type="entry name" value="GT4_PimA-like"/>
    <property type="match status" value="1"/>
</dbReference>
<accession>A0A2A6RDI8</accession>
<dbReference type="SUPFAM" id="SSF53756">
    <property type="entry name" value="UDP-Glycosyltransferase/glycogen phosphorylase"/>
    <property type="match status" value="1"/>
</dbReference>
<evidence type="ECO:0000313" key="3">
    <source>
        <dbReference type="EMBL" id="PDW00533.1"/>
    </source>
</evidence>
<dbReference type="PANTHER" id="PTHR45947">
    <property type="entry name" value="SULFOQUINOVOSYL TRANSFERASE SQD2"/>
    <property type="match status" value="1"/>
</dbReference>
<dbReference type="AlphaFoldDB" id="A0A2A6RDI8"/>
<evidence type="ECO:0000259" key="1">
    <source>
        <dbReference type="Pfam" id="PF00534"/>
    </source>
</evidence>
<organism evidence="3 4">
    <name type="scientific">Candidatus Viridilinea mediisalina</name>
    <dbReference type="NCBI Taxonomy" id="2024553"/>
    <lineage>
        <taxon>Bacteria</taxon>
        <taxon>Bacillati</taxon>
        <taxon>Chloroflexota</taxon>
        <taxon>Chloroflexia</taxon>
        <taxon>Chloroflexales</taxon>
        <taxon>Chloroflexineae</taxon>
        <taxon>Oscillochloridaceae</taxon>
        <taxon>Candidatus Viridilinea</taxon>
    </lineage>
</organism>
<sequence length="415" mass="45872">MHFLHINQLYNPASGASRYFHELGARLVAEGHRVTLLSSNALDLEYFWDARRRHVDAGEAWLEGVRMLRLPVQRLPGPPIVYPILRRLMVELSRLGPRTVPLLQAMATLTPRMVALEDILASLSDIDLVHSTNITLDFALLPVAHWAQQRDIPHLCTPFIHLGEPNSRQIVQYYSMPHQIALLRKCSAVATMTELERSFLIQLGLQAERVHVVGAGVDPSEVGGGDGNVFRAHYKINGPIVLSLGAAAYDKGSIHVLEALRRLWATGETVTWVQCGPLLGHFEQHYAQLSPSEQAHTRVLGYVDDQTRRDALAAATIYAQPSRTDSFGIAYLEAWCYGLSVIGAHAGGVPAVIRDGQDGLLIPFGDISALSEALRRLLHNPALAQTLGSNGHQRVLRELTWDAAYGRIRRLYLGG</sequence>
<name>A0A2A6RDI8_9CHLR</name>
<reference evidence="4" key="1">
    <citation type="submission" date="2017-08" db="EMBL/GenBank/DDBJ databases">
        <authorList>
            <person name="Grouzdev D.S."/>
            <person name="Gaisin V.A."/>
            <person name="Rysina M.S."/>
            <person name="Gorlenko V.M."/>
        </authorList>
    </citation>
    <scope>NUCLEOTIDE SEQUENCE [LARGE SCALE GENOMIC DNA]</scope>
    <source>
        <strain evidence="4">Kir15-3F</strain>
    </source>
</reference>
<dbReference type="Gene3D" id="3.40.50.2000">
    <property type="entry name" value="Glycogen Phosphorylase B"/>
    <property type="match status" value="2"/>
</dbReference>
<feature type="domain" description="Glycosyl transferase family 1" evidence="1">
    <location>
        <begin position="237"/>
        <end position="393"/>
    </location>
</feature>
<dbReference type="OrthoDB" id="140820at2"/>
<feature type="domain" description="Glycosyltransferase subfamily 4-like N-terminal" evidence="2">
    <location>
        <begin position="14"/>
        <end position="216"/>
    </location>
</feature>
<dbReference type="InterPro" id="IPR001296">
    <property type="entry name" value="Glyco_trans_1"/>
</dbReference>
<dbReference type="InterPro" id="IPR050194">
    <property type="entry name" value="Glycosyltransferase_grp1"/>
</dbReference>
<evidence type="ECO:0000313" key="4">
    <source>
        <dbReference type="Proteomes" id="UP000220527"/>
    </source>
</evidence>
<dbReference type="RefSeq" id="WP_097645955.1">
    <property type="nucleotide sequence ID" value="NZ_NQWI01000180.1"/>
</dbReference>